<keyword evidence="2" id="KW-0472">Membrane</keyword>
<dbReference type="AlphaFoldDB" id="A0A7T4DK15"/>
<evidence type="ECO:0000313" key="4">
    <source>
        <dbReference type="Proteomes" id="UP000595374"/>
    </source>
</evidence>
<evidence type="ECO:0000256" key="2">
    <source>
        <dbReference type="SAM" id="Phobius"/>
    </source>
</evidence>
<protein>
    <submittedName>
        <fullName evidence="3">Uncharacterized protein</fullName>
    </submittedName>
</protein>
<evidence type="ECO:0000256" key="1">
    <source>
        <dbReference type="SAM" id="MobiDB-lite"/>
    </source>
</evidence>
<dbReference type="Proteomes" id="UP000595374">
    <property type="component" value="Chromosome"/>
</dbReference>
<dbReference type="RefSeq" id="WP_198501039.1">
    <property type="nucleotide sequence ID" value="NZ_CP065989.1"/>
</dbReference>
<feature type="compositionally biased region" description="Low complexity" evidence="1">
    <location>
        <begin position="82"/>
        <end position="94"/>
    </location>
</feature>
<keyword evidence="2" id="KW-0812">Transmembrane</keyword>
<sequence length="94" mass="9957">MSQTQTRSAEHGLHLLRSVPHHKEVVLVFGLPTTTVVIIFGIPALWVIYTLVFVFLSRRWGAEDAADGAPGPLTDGPGGPTGTVTPTHGSGDRS</sequence>
<accession>A0A7T4DK15</accession>
<gene>
    <name evidence="3" type="ORF">I6H47_09260</name>
</gene>
<feature type="transmembrane region" description="Helical" evidence="2">
    <location>
        <begin position="25"/>
        <end position="56"/>
    </location>
</feature>
<organism evidence="3 4">
    <name type="scientific">Brevibacterium casei</name>
    <dbReference type="NCBI Taxonomy" id="33889"/>
    <lineage>
        <taxon>Bacteria</taxon>
        <taxon>Bacillati</taxon>
        <taxon>Actinomycetota</taxon>
        <taxon>Actinomycetes</taxon>
        <taxon>Micrococcales</taxon>
        <taxon>Brevibacteriaceae</taxon>
        <taxon>Brevibacterium</taxon>
    </lineage>
</organism>
<proteinExistence type="predicted"/>
<keyword evidence="2" id="KW-1133">Transmembrane helix</keyword>
<feature type="region of interest" description="Disordered" evidence="1">
    <location>
        <begin position="66"/>
        <end position="94"/>
    </location>
</feature>
<evidence type="ECO:0000313" key="3">
    <source>
        <dbReference type="EMBL" id="QQB16222.1"/>
    </source>
</evidence>
<dbReference type="EMBL" id="CP065989">
    <property type="protein sequence ID" value="QQB16222.1"/>
    <property type="molecule type" value="Genomic_DNA"/>
</dbReference>
<reference evidence="3 4" key="1">
    <citation type="submission" date="2020-12" db="EMBL/GenBank/DDBJ databases">
        <title>FDA dAtabase for Regulatory Grade micrObial Sequences (FDA-ARGOS): Supporting development and validation of Infectious Disease Dx tests.</title>
        <authorList>
            <person name="Sproer C."/>
            <person name="Gronow S."/>
            <person name="Severitt S."/>
            <person name="Schroder I."/>
            <person name="Tallon L."/>
            <person name="Sadzewicz L."/>
            <person name="Zhao X."/>
            <person name="Boylan J."/>
            <person name="Ott S."/>
            <person name="Bowen H."/>
            <person name="Vavikolanu K."/>
            <person name="Mehta A."/>
            <person name="Aluvathingal J."/>
            <person name="Nadendla S."/>
            <person name="Lowell S."/>
            <person name="Myers T."/>
            <person name="Yan Y."/>
            <person name="Sichtig H."/>
        </authorList>
    </citation>
    <scope>NUCLEOTIDE SEQUENCE [LARGE SCALE GENOMIC DNA]</scope>
    <source>
        <strain evidence="3 4">FDAARGOS_990</strain>
    </source>
</reference>
<name>A0A7T4DK15_9MICO</name>